<sequence length="170" mass="18964">MHIDARAWTLEAMQRIRPIATPSCFLGLVDNHTVVGTRFNIRGSHGPAADAVPIRFQRYTVGSTLGRPDFPTPVVPSLGYQLQGYLCVEYEFHERDAEARSVWGGRVEVTVSRLYDVPSSSGTQKTEALGKLKGDKTAADEMAKLTWVDRGSLDRDRTDGVWDEGREIRE</sequence>
<dbReference type="AlphaFoldDB" id="A0A5C3QUU8"/>
<evidence type="ECO:0000313" key="2">
    <source>
        <dbReference type="Proteomes" id="UP000305067"/>
    </source>
</evidence>
<dbReference type="Proteomes" id="UP000305067">
    <property type="component" value="Unassembled WGS sequence"/>
</dbReference>
<gene>
    <name evidence="1" type="ORF">BDV98DRAFT_581132</name>
</gene>
<keyword evidence="2" id="KW-1185">Reference proteome</keyword>
<proteinExistence type="predicted"/>
<evidence type="ECO:0000313" key="1">
    <source>
        <dbReference type="EMBL" id="TFL04129.1"/>
    </source>
</evidence>
<protein>
    <submittedName>
        <fullName evidence="1">Uncharacterized protein</fullName>
    </submittedName>
</protein>
<reference evidence="1 2" key="1">
    <citation type="journal article" date="2019" name="Nat. Ecol. Evol.">
        <title>Megaphylogeny resolves global patterns of mushroom evolution.</title>
        <authorList>
            <person name="Varga T."/>
            <person name="Krizsan K."/>
            <person name="Foldi C."/>
            <person name="Dima B."/>
            <person name="Sanchez-Garcia M."/>
            <person name="Sanchez-Ramirez S."/>
            <person name="Szollosi G.J."/>
            <person name="Szarkandi J.G."/>
            <person name="Papp V."/>
            <person name="Albert L."/>
            <person name="Andreopoulos W."/>
            <person name="Angelini C."/>
            <person name="Antonin V."/>
            <person name="Barry K.W."/>
            <person name="Bougher N.L."/>
            <person name="Buchanan P."/>
            <person name="Buyck B."/>
            <person name="Bense V."/>
            <person name="Catcheside P."/>
            <person name="Chovatia M."/>
            <person name="Cooper J."/>
            <person name="Damon W."/>
            <person name="Desjardin D."/>
            <person name="Finy P."/>
            <person name="Geml J."/>
            <person name="Haridas S."/>
            <person name="Hughes K."/>
            <person name="Justo A."/>
            <person name="Karasinski D."/>
            <person name="Kautmanova I."/>
            <person name="Kiss B."/>
            <person name="Kocsube S."/>
            <person name="Kotiranta H."/>
            <person name="LaButti K.M."/>
            <person name="Lechner B.E."/>
            <person name="Liimatainen K."/>
            <person name="Lipzen A."/>
            <person name="Lukacs Z."/>
            <person name="Mihaltcheva S."/>
            <person name="Morgado L.N."/>
            <person name="Niskanen T."/>
            <person name="Noordeloos M.E."/>
            <person name="Ohm R.A."/>
            <person name="Ortiz-Santana B."/>
            <person name="Ovrebo C."/>
            <person name="Racz N."/>
            <person name="Riley R."/>
            <person name="Savchenko A."/>
            <person name="Shiryaev A."/>
            <person name="Soop K."/>
            <person name="Spirin V."/>
            <person name="Szebenyi C."/>
            <person name="Tomsovsky M."/>
            <person name="Tulloss R.E."/>
            <person name="Uehling J."/>
            <person name="Grigoriev I.V."/>
            <person name="Vagvolgyi C."/>
            <person name="Papp T."/>
            <person name="Martin F.M."/>
            <person name="Miettinen O."/>
            <person name="Hibbett D.S."/>
            <person name="Nagy L.G."/>
        </authorList>
    </citation>
    <scope>NUCLEOTIDE SEQUENCE [LARGE SCALE GENOMIC DNA]</scope>
    <source>
        <strain evidence="1 2">CBS 309.79</strain>
    </source>
</reference>
<accession>A0A5C3QUU8</accession>
<name>A0A5C3QUU8_9AGAR</name>
<organism evidence="1 2">
    <name type="scientific">Pterulicium gracile</name>
    <dbReference type="NCBI Taxonomy" id="1884261"/>
    <lineage>
        <taxon>Eukaryota</taxon>
        <taxon>Fungi</taxon>
        <taxon>Dikarya</taxon>
        <taxon>Basidiomycota</taxon>
        <taxon>Agaricomycotina</taxon>
        <taxon>Agaricomycetes</taxon>
        <taxon>Agaricomycetidae</taxon>
        <taxon>Agaricales</taxon>
        <taxon>Pleurotineae</taxon>
        <taxon>Pterulaceae</taxon>
        <taxon>Pterulicium</taxon>
    </lineage>
</organism>
<dbReference type="EMBL" id="ML178819">
    <property type="protein sequence ID" value="TFL04129.1"/>
    <property type="molecule type" value="Genomic_DNA"/>
</dbReference>